<dbReference type="RefSeq" id="WP_106673066.1">
    <property type="nucleotide sequence ID" value="NZ_BMFE01000002.1"/>
</dbReference>
<dbReference type="PANTHER" id="PTHR44177">
    <property type="entry name" value="TETRATRICOPEPTIDE REPEAT PROTEIN 8"/>
    <property type="match status" value="1"/>
</dbReference>
<accession>A0A2T1K8H8</accession>
<dbReference type="SUPFAM" id="SSF48452">
    <property type="entry name" value="TPR-like"/>
    <property type="match status" value="1"/>
</dbReference>
<name>A0A2T1K8H8_9GAMM</name>
<dbReference type="InterPro" id="IPR011990">
    <property type="entry name" value="TPR-like_helical_dom_sf"/>
</dbReference>
<keyword evidence="2" id="KW-0732">Signal</keyword>
<dbReference type="Gene3D" id="1.25.40.10">
    <property type="entry name" value="Tetratricopeptide repeat domain"/>
    <property type="match status" value="1"/>
</dbReference>
<dbReference type="OrthoDB" id="255821at2"/>
<protein>
    <submittedName>
        <fullName evidence="3">Uncharacterized protein</fullName>
    </submittedName>
</protein>
<dbReference type="AlphaFoldDB" id="A0A2T1K8H8"/>
<evidence type="ECO:0000256" key="1">
    <source>
        <dbReference type="PROSITE-ProRule" id="PRU00339"/>
    </source>
</evidence>
<sequence>MMFKPLMHHLRCTLLVAALAGLTACASAPSGPTLAEKSLQPVYAPEQARAWWQTGLQAHQQGDVHAAIKAWQRSVALDPTHATTVNNLALLLKKQNRFVEAASLLEQGLDAAPAVAELHYNLAVISELYLLDLEKALTHYQHYRALAGEDDKLVAGWIADLERRLQ</sequence>
<dbReference type="EMBL" id="PXNN01000017">
    <property type="protein sequence ID" value="PSF06435.1"/>
    <property type="molecule type" value="Genomic_DNA"/>
</dbReference>
<feature type="chain" id="PRO_5015668283" evidence="2">
    <location>
        <begin position="29"/>
        <end position="166"/>
    </location>
</feature>
<dbReference type="Proteomes" id="UP000238385">
    <property type="component" value="Unassembled WGS sequence"/>
</dbReference>
<dbReference type="PROSITE" id="PS51257">
    <property type="entry name" value="PROKAR_LIPOPROTEIN"/>
    <property type="match status" value="1"/>
</dbReference>
<keyword evidence="4" id="KW-1185">Reference proteome</keyword>
<dbReference type="InterPro" id="IPR028796">
    <property type="entry name" value="BBS8"/>
</dbReference>
<dbReference type="PANTHER" id="PTHR44177:SF1">
    <property type="entry name" value="TETRATRICOPEPTIDE REPEAT PROTEIN 8"/>
    <property type="match status" value="1"/>
</dbReference>
<evidence type="ECO:0000313" key="3">
    <source>
        <dbReference type="EMBL" id="PSF06435.1"/>
    </source>
</evidence>
<reference evidence="3 4" key="1">
    <citation type="submission" date="2018-03" db="EMBL/GenBank/DDBJ databases">
        <title>Marinobacter brunus sp. nov., a marine bacterium of Gamma-proteobacteria isolated from the surface seawater of the South China Sea.</title>
        <authorList>
            <person name="Cheng H."/>
            <person name="Wu Y.-H."/>
            <person name="Xamxidin M."/>
            <person name="Xu X.-W."/>
        </authorList>
    </citation>
    <scope>NUCLEOTIDE SEQUENCE [LARGE SCALE GENOMIC DNA]</scope>
    <source>
        <strain evidence="3 4">JCM 30472</strain>
    </source>
</reference>
<feature type="signal peptide" evidence="2">
    <location>
        <begin position="1"/>
        <end position="28"/>
    </location>
</feature>
<gene>
    <name evidence="3" type="ORF">C7H08_15090</name>
</gene>
<dbReference type="SMART" id="SM00028">
    <property type="entry name" value="TPR"/>
    <property type="match status" value="2"/>
</dbReference>
<dbReference type="InterPro" id="IPR019734">
    <property type="entry name" value="TPR_rpt"/>
</dbReference>
<comment type="caution">
    <text evidence="3">The sequence shown here is derived from an EMBL/GenBank/DDBJ whole genome shotgun (WGS) entry which is preliminary data.</text>
</comment>
<dbReference type="PROSITE" id="PS50005">
    <property type="entry name" value="TPR"/>
    <property type="match status" value="1"/>
</dbReference>
<organism evidence="3 4">
    <name type="scientific">Marinobacter halophilus</name>
    <dbReference type="NCBI Taxonomy" id="1323740"/>
    <lineage>
        <taxon>Bacteria</taxon>
        <taxon>Pseudomonadati</taxon>
        <taxon>Pseudomonadota</taxon>
        <taxon>Gammaproteobacteria</taxon>
        <taxon>Pseudomonadales</taxon>
        <taxon>Marinobacteraceae</taxon>
        <taxon>Marinobacter</taxon>
    </lineage>
</organism>
<dbReference type="Pfam" id="PF14559">
    <property type="entry name" value="TPR_19"/>
    <property type="match status" value="1"/>
</dbReference>
<feature type="repeat" description="TPR" evidence="1">
    <location>
        <begin position="48"/>
        <end position="81"/>
    </location>
</feature>
<evidence type="ECO:0000313" key="4">
    <source>
        <dbReference type="Proteomes" id="UP000238385"/>
    </source>
</evidence>
<proteinExistence type="predicted"/>
<keyword evidence="1" id="KW-0802">TPR repeat</keyword>
<evidence type="ECO:0000256" key="2">
    <source>
        <dbReference type="SAM" id="SignalP"/>
    </source>
</evidence>